<evidence type="ECO:0000313" key="2">
    <source>
        <dbReference type="Proteomes" id="UP001062846"/>
    </source>
</evidence>
<accession>A0ACC0MRM1</accession>
<protein>
    <submittedName>
        <fullName evidence="1">Uncharacterized protein</fullName>
    </submittedName>
</protein>
<evidence type="ECO:0000313" key="1">
    <source>
        <dbReference type="EMBL" id="KAI8543201.1"/>
    </source>
</evidence>
<proteinExistence type="predicted"/>
<organism evidence="1 2">
    <name type="scientific">Rhododendron molle</name>
    <name type="common">Chinese azalea</name>
    <name type="synonym">Azalea mollis</name>
    <dbReference type="NCBI Taxonomy" id="49168"/>
    <lineage>
        <taxon>Eukaryota</taxon>
        <taxon>Viridiplantae</taxon>
        <taxon>Streptophyta</taxon>
        <taxon>Embryophyta</taxon>
        <taxon>Tracheophyta</taxon>
        <taxon>Spermatophyta</taxon>
        <taxon>Magnoliopsida</taxon>
        <taxon>eudicotyledons</taxon>
        <taxon>Gunneridae</taxon>
        <taxon>Pentapetalae</taxon>
        <taxon>asterids</taxon>
        <taxon>Ericales</taxon>
        <taxon>Ericaceae</taxon>
        <taxon>Ericoideae</taxon>
        <taxon>Rhodoreae</taxon>
        <taxon>Rhododendron</taxon>
    </lineage>
</organism>
<sequence>MPLWGLECNTKEYNMIIDSLCKDGMVDDALNCLVEMNSKGIGAHVLCYPSLIHGLCKHGKRKKAIGMQEMLDSGIPPNYWTFNVLVSALSKLGMTKEADDGGFSKRDESKDIIKRLFGSAGGHYAPASAEELLEIMEERGVHPDVVTHTGLMEGYCLQGQMDKAMRLLNTMAERGVHPYSFCYNTLINGYCHSMKLDEAMHLFREMPLQGLERDIITFRIILQGLVQIGNCKAAEEILNEMQTTDLVPDIKTSGLLLKGLCQSGHIDKALLLFQMMENKVVPELRHYATGVLVALVGTKLG</sequence>
<name>A0ACC0MRM1_RHOML</name>
<comment type="caution">
    <text evidence="1">The sequence shown here is derived from an EMBL/GenBank/DDBJ whole genome shotgun (WGS) entry which is preliminary data.</text>
</comment>
<reference evidence="1" key="1">
    <citation type="submission" date="2022-02" db="EMBL/GenBank/DDBJ databases">
        <title>Plant Genome Project.</title>
        <authorList>
            <person name="Zhang R.-G."/>
        </authorList>
    </citation>
    <scope>NUCLEOTIDE SEQUENCE</scope>
    <source>
        <strain evidence="1">AT1</strain>
    </source>
</reference>
<keyword evidence="2" id="KW-1185">Reference proteome</keyword>
<dbReference type="EMBL" id="CM046395">
    <property type="protein sequence ID" value="KAI8543201.1"/>
    <property type="molecule type" value="Genomic_DNA"/>
</dbReference>
<gene>
    <name evidence="1" type="ORF">RHMOL_Rhmol08G0199500</name>
</gene>
<dbReference type="Proteomes" id="UP001062846">
    <property type="component" value="Chromosome 8"/>
</dbReference>